<sequence>MPGRRAAAAAMIAVLAASALAACTAPVAVDREKPADAGVQLFQRPWTSIAEECESTIGPAGFAWVLTSPPQEHIEGAQWWTSYQPVSYRVESKLGTEAEFADMVSRCAAVGVAVIADAVVNHMAGIDAGTGVAGTAFTHYDYPGLYDEGDFHHCGLTADDDIADYSSREQVQTCELSNLADLDTGSATVRETIAGSLRHLRDLGVAGFRIDAAKHMAAADVQAIVDLLPEDTVIMSEVIRGSGSEPVQPEEYTGAGKVFEFQYARDLGPGLKAGVITDPALGAGPASARPLHVPSADAVVFVDNHDTERGEASVTYRDGGLYLIANALMLADDYGTPVVYSGYAFSDRDAGAPQDADGRVIGWDCAGVTGPKAQYADGEGVCTEAWTAIAGLLELRRIAADAPRLPGVGDGDVDGFERDTRALLLVNPSEADAAATVPVGLPDGRYCDVISGGAGGGISAGACAGTTVTVSGGTVTADVPAEGAIALHIGARLS</sequence>
<evidence type="ECO:0000256" key="12">
    <source>
        <dbReference type="RuleBase" id="RU003615"/>
    </source>
</evidence>
<keyword evidence="8" id="KW-0106">Calcium</keyword>
<proteinExistence type="inferred from homology"/>
<dbReference type="SMR" id="A0A1P8U787"/>
<dbReference type="Pfam" id="PF02806">
    <property type="entry name" value="Alpha-amylase_C"/>
    <property type="match status" value="1"/>
</dbReference>
<dbReference type="Proteomes" id="UP000187185">
    <property type="component" value="Chromosome"/>
</dbReference>
<keyword evidence="17" id="KW-1185">Reference proteome</keyword>
<organism evidence="16 17">
    <name type="scientific">Microbacterium aurum</name>
    <dbReference type="NCBI Taxonomy" id="36805"/>
    <lineage>
        <taxon>Bacteria</taxon>
        <taxon>Bacillati</taxon>
        <taxon>Actinomycetota</taxon>
        <taxon>Actinomycetes</taxon>
        <taxon>Micrococcales</taxon>
        <taxon>Microbacteriaceae</taxon>
        <taxon>Microbacterium</taxon>
    </lineage>
</organism>
<feature type="domain" description="Glycosyl hydrolase family 13 catalytic" evidence="15">
    <location>
        <begin position="36"/>
        <end position="396"/>
    </location>
</feature>
<dbReference type="PRINTS" id="PR00110">
    <property type="entry name" value="ALPHAAMYLASE"/>
</dbReference>
<dbReference type="AlphaFoldDB" id="A0A1P8U787"/>
<feature type="signal peptide" evidence="13">
    <location>
        <begin position="1"/>
        <end position="21"/>
    </location>
</feature>
<comment type="cofactor">
    <cofactor evidence="2">
        <name>Ca(2+)</name>
        <dbReference type="ChEBI" id="CHEBI:29108"/>
    </cofactor>
</comment>
<evidence type="ECO:0000259" key="14">
    <source>
        <dbReference type="SMART" id="SM00632"/>
    </source>
</evidence>
<dbReference type="PROSITE" id="PS51257">
    <property type="entry name" value="PROKAR_LIPOPROTEIN"/>
    <property type="match status" value="1"/>
</dbReference>
<dbReference type="GO" id="GO:0005975">
    <property type="term" value="P:carbohydrate metabolic process"/>
    <property type="evidence" value="ECO:0007669"/>
    <property type="project" value="InterPro"/>
</dbReference>
<dbReference type="RefSeq" id="WP_076690291.1">
    <property type="nucleotide sequence ID" value="NZ_CP018762.1"/>
</dbReference>
<keyword evidence="6" id="KW-0479">Metal-binding</keyword>
<evidence type="ECO:0000256" key="9">
    <source>
        <dbReference type="ARBA" id="ARBA00023277"/>
    </source>
</evidence>
<evidence type="ECO:0000256" key="11">
    <source>
        <dbReference type="ARBA" id="ARBA00030238"/>
    </source>
</evidence>
<keyword evidence="9" id="KW-0119">Carbohydrate metabolism</keyword>
<protein>
    <recommendedName>
        <fullName evidence="5">Alpha-amylase</fullName>
        <ecNumber evidence="4">3.2.1.1</ecNumber>
    </recommendedName>
    <alternativeName>
        <fullName evidence="11">1,4-alpha-D-glucan glucanohydrolase</fullName>
    </alternativeName>
</protein>
<dbReference type="SUPFAM" id="SSF51445">
    <property type="entry name" value="(Trans)glycosidases"/>
    <property type="match status" value="1"/>
</dbReference>
<dbReference type="CDD" id="cd11317">
    <property type="entry name" value="AmyAc_bac_euk_AmyA"/>
    <property type="match status" value="1"/>
</dbReference>
<evidence type="ECO:0000256" key="8">
    <source>
        <dbReference type="ARBA" id="ARBA00022837"/>
    </source>
</evidence>
<accession>A0A1P8U787</accession>
<dbReference type="InterPro" id="IPR006047">
    <property type="entry name" value="GH13_cat_dom"/>
</dbReference>
<feature type="domain" description="Alpha-amylase C-terminal" evidence="14">
    <location>
        <begin position="410"/>
        <end position="492"/>
    </location>
</feature>
<dbReference type="PANTHER" id="PTHR43447">
    <property type="entry name" value="ALPHA-AMYLASE"/>
    <property type="match status" value="1"/>
</dbReference>
<dbReference type="InterPro" id="IPR006048">
    <property type="entry name" value="A-amylase/branching_C"/>
</dbReference>
<dbReference type="InterPro" id="IPR013780">
    <property type="entry name" value="Glyco_hydro_b"/>
</dbReference>
<dbReference type="Gene3D" id="2.60.40.1180">
    <property type="entry name" value="Golgi alpha-mannosidase II"/>
    <property type="match status" value="1"/>
</dbReference>
<dbReference type="EMBL" id="CP018762">
    <property type="protein sequence ID" value="APZ33975.1"/>
    <property type="molecule type" value="Genomic_DNA"/>
</dbReference>
<gene>
    <name evidence="16" type="ORF">BOH66_06670</name>
</gene>
<dbReference type="SUPFAM" id="SSF51011">
    <property type="entry name" value="Glycosyl hydrolase domain"/>
    <property type="match status" value="1"/>
</dbReference>
<evidence type="ECO:0000256" key="1">
    <source>
        <dbReference type="ARBA" id="ARBA00000548"/>
    </source>
</evidence>
<dbReference type="EC" id="3.2.1.1" evidence="4"/>
<evidence type="ECO:0000259" key="15">
    <source>
        <dbReference type="SMART" id="SM00642"/>
    </source>
</evidence>
<comment type="similarity">
    <text evidence="3 12">Belongs to the glycosyl hydrolase 13 family.</text>
</comment>
<dbReference type="InterPro" id="IPR031319">
    <property type="entry name" value="A-amylase_C"/>
</dbReference>
<dbReference type="GO" id="GO:0004556">
    <property type="term" value="F:alpha-amylase activity"/>
    <property type="evidence" value="ECO:0007669"/>
    <property type="project" value="UniProtKB-UniRule"/>
</dbReference>
<keyword evidence="10" id="KW-0326">Glycosidase</keyword>
<dbReference type="KEGG" id="maur:BOH66_06670"/>
<dbReference type="Gene3D" id="3.20.20.80">
    <property type="entry name" value="Glycosidases"/>
    <property type="match status" value="1"/>
</dbReference>
<evidence type="ECO:0000256" key="13">
    <source>
        <dbReference type="SAM" id="SignalP"/>
    </source>
</evidence>
<evidence type="ECO:0000313" key="16">
    <source>
        <dbReference type="EMBL" id="APZ33975.1"/>
    </source>
</evidence>
<dbReference type="STRING" id="36805.BOH66_06670"/>
<reference evidence="16 17" key="1">
    <citation type="submission" date="2016-12" db="EMBL/GenBank/DDBJ databases">
        <title>Complete genome sequence of Microbacterium aurum KACC 15219.</title>
        <authorList>
            <person name="Jung Y."/>
            <person name="Shin J.-H."/>
            <person name="Lee Y.-J."/>
            <person name="Yi H."/>
            <person name="Bahn Y.-S."/>
            <person name="Kim J.F."/>
            <person name="Lee D.-W."/>
        </authorList>
    </citation>
    <scope>NUCLEOTIDE SEQUENCE [LARGE SCALE GENOMIC DNA]</scope>
    <source>
        <strain evidence="16 17">KACC 15219</strain>
    </source>
</reference>
<evidence type="ECO:0000256" key="4">
    <source>
        <dbReference type="ARBA" id="ARBA00012595"/>
    </source>
</evidence>
<comment type="catalytic activity">
    <reaction evidence="1">
        <text>Endohydrolysis of (1-&gt;4)-alpha-D-glucosidic linkages in polysaccharides containing three or more (1-&gt;4)-alpha-linked D-glucose units.</text>
        <dbReference type="EC" id="3.2.1.1"/>
    </reaction>
</comment>
<evidence type="ECO:0000256" key="6">
    <source>
        <dbReference type="ARBA" id="ARBA00022723"/>
    </source>
</evidence>
<evidence type="ECO:0000256" key="10">
    <source>
        <dbReference type="ARBA" id="ARBA00023295"/>
    </source>
</evidence>
<dbReference type="OrthoDB" id="9805159at2"/>
<keyword evidence="13" id="KW-0732">Signal</keyword>
<dbReference type="SMART" id="SM00642">
    <property type="entry name" value="Aamy"/>
    <property type="match status" value="1"/>
</dbReference>
<evidence type="ECO:0000256" key="3">
    <source>
        <dbReference type="ARBA" id="ARBA00008061"/>
    </source>
</evidence>
<dbReference type="InterPro" id="IPR017853">
    <property type="entry name" value="GH"/>
</dbReference>
<dbReference type="InterPro" id="IPR006046">
    <property type="entry name" value="Alpha_amylase"/>
</dbReference>
<dbReference type="GO" id="GO:0046872">
    <property type="term" value="F:metal ion binding"/>
    <property type="evidence" value="ECO:0007669"/>
    <property type="project" value="UniProtKB-KW"/>
</dbReference>
<evidence type="ECO:0000313" key="17">
    <source>
        <dbReference type="Proteomes" id="UP000187185"/>
    </source>
</evidence>
<evidence type="ECO:0000256" key="2">
    <source>
        <dbReference type="ARBA" id="ARBA00001913"/>
    </source>
</evidence>
<evidence type="ECO:0000256" key="7">
    <source>
        <dbReference type="ARBA" id="ARBA00022801"/>
    </source>
</evidence>
<feature type="chain" id="PRO_5012094495" description="Alpha-amylase" evidence="13">
    <location>
        <begin position="22"/>
        <end position="494"/>
    </location>
</feature>
<evidence type="ECO:0000256" key="5">
    <source>
        <dbReference type="ARBA" id="ARBA00017303"/>
    </source>
</evidence>
<dbReference type="SMART" id="SM00632">
    <property type="entry name" value="Aamy_C"/>
    <property type="match status" value="1"/>
</dbReference>
<keyword evidence="7" id="KW-0378">Hydrolase</keyword>
<name>A0A1P8U787_9MICO</name>